<feature type="domain" description="Peptidase M16 N-terminal" evidence="9">
    <location>
        <begin position="30"/>
        <end position="156"/>
    </location>
</feature>
<dbReference type="FunFam" id="3.30.830.10:FF:000012">
    <property type="entry name" value="Protease 3"/>
    <property type="match status" value="1"/>
</dbReference>
<dbReference type="InterPro" id="IPR011249">
    <property type="entry name" value="Metalloenz_LuxS/M16"/>
</dbReference>
<dbReference type="InterPro" id="IPR054734">
    <property type="entry name" value="PqqF-like_C_4"/>
</dbReference>
<dbReference type="InterPro" id="IPR032632">
    <property type="entry name" value="Peptidase_M16_M"/>
</dbReference>
<evidence type="ECO:0000259" key="10">
    <source>
        <dbReference type="Pfam" id="PF05193"/>
    </source>
</evidence>
<evidence type="ECO:0000313" key="14">
    <source>
        <dbReference type="Proteomes" id="UP000008983"/>
    </source>
</evidence>
<dbReference type="GO" id="GO:0046872">
    <property type="term" value="F:metal ion binding"/>
    <property type="evidence" value="ECO:0007669"/>
    <property type="project" value="UniProtKB-KW"/>
</dbReference>
<dbReference type="Pfam" id="PF22456">
    <property type="entry name" value="PqqF-like_C_4"/>
    <property type="match status" value="1"/>
</dbReference>
<dbReference type="Proteomes" id="UP000008983">
    <property type="component" value="Unassembled WGS sequence"/>
</dbReference>
<keyword evidence="7" id="KW-0482">Metalloprotease</keyword>
<dbReference type="OrthoDB" id="952271at2759"/>
<keyword evidence="4" id="KW-0479">Metal-binding</keyword>
<dbReference type="GO" id="GO:0006508">
    <property type="term" value="P:proteolysis"/>
    <property type="evidence" value="ECO:0007669"/>
    <property type="project" value="UniProtKB-KW"/>
</dbReference>
<evidence type="ECO:0000256" key="4">
    <source>
        <dbReference type="ARBA" id="ARBA00022723"/>
    </source>
</evidence>
<evidence type="ECO:0000259" key="11">
    <source>
        <dbReference type="Pfam" id="PF16187"/>
    </source>
</evidence>
<feature type="domain" description="Peptidase M16 C-terminal" evidence="10">
    <location>
        <begin position="187"/>
        <end position="362"/>
    </location>
</feature>
<dbReference type="STRING" id="857967.G0QY06"/>
<keyword evidence="3" id="KW-0645">Protease</keyword>
<dbReference type="Gene3D" id="3.30.830.10">
    <property type="entry name" value="Metalloenzyme, LuxS/M16 peptidase-like"/>
    <property type="match status" value="4"/>
</dbReference>
<evidence type="ECO:0000256" key="3">
    <source>
        <dbReference type="ARBA" id="ARBA00022670"/>
    </source>
</evidence>
<sequence length="973" mass="115886">MFKEFTNLIKSQSDHREYKLIKLKENEIEILLISDPKTDTSSAAVNVNVGQLNDPPDRQGLAHFLEHMLFLGTSKYPLASEFDQYLSQNSGYSNAYTSLEETNYYFNCLNEAFEEGLDRFVQFFIDPLFNEEYVEKELKAVHSEHIKNIQQDSWREDYFLRYTSIQGSFFNKFGSGNMNSLNFPSIRDDLISFYNQFYSSNLMKAVILSNKTIQQLQNTACFLFSQIPNKSQNPPQFTQQPFDDTNLSKIYKIVPCKQENRVKFVWVLKENYEKKYKKNPLCYLSYLIGHEGKNSLLSGLIEEGLAESLYCGFKHISIFSTFYIDIVLSEQGFLDINKVFTLVFAYIAMLKNKGPQQWVYEENQLIKIIKFQYKEIEEPIDYTYILASKMQTCDLQDILRYDALLESFHKEDMEATLNDFQLKNLRINITSPLLVNQCELLEPIYQIKYKVEDIEDELIKIYQNPQEKYIKKFDLPPQNTFIPKVFHLLNLEVENPEKSDIKYIAKGTNYEFWYKKDNYFKIPKISLLIKFFHESFFTLKNQILCEVYISIILEKNRELIYQGEMACIETILEFKNEINFIFESFSDNFYIFLEQFLTQIVNFDVLKDIQKSIFNIQVNKIQKKYKNFFFKSPYEQGRNYSEYIMNRFSFSPEDLLEQSMKVSLEDVAFFGNLIKENLQIQCFLGGNLNREISLQISEMIKDKFFSKKQINENQENVIIQKKKINLIFFFQINMKNCILSFPSKKRVILQKKLQKNEENSYICSIYQIEGKNTIKQKVLFELLAKFLDEPFYKHLRTQEQLGYIVWCSNYEIKNQQYFKFVIQSNVECPEYLSSRIQNFINQQRQKIKDISQNEFLVLKKSVECMLKQKEFSIYQESKKYFYEINNNTYLFDLNQQMIAFLQNIQIYELIEFFECIFYDNPKNAQIQLISQNQLCNNQHLLKFTSTFIKTECFDNAEEFKKQCKNLKNFSVDN</sequence>
<evidence type="ECO:0000313" key="13">
    <source>
        <dbReference type="EMBL" id="EGR29906.1"/>
    </source>
</evidence>
<gene>
    <name evidence="13" type="ORF">IMG5_146240</name>
</gene>
<keyword evidence="5 13" id="KW-0378">Hydrolase</keyword>
<evidence type="ECO:0000256" key="8">
    <source>
        <dbReference type="RuleBase" id="RU004447"/>
    </source>
</evidence>
<dbReference type="GeneID" id="14906016"/>
<dbReference type="EMBL" id="GL984093">
    <property type="protein sequence ID" value="EGR29906.1"/>
    <property type="molecule type" value="Genomic_DNA"/>
</dbReference>
<dbReference type="InParanoid" id="G0QY06"/>
<feature type="domain" description="Peptidase M16 middle/third" evidence="11">
    <location>
        <begin position="371"/>
        <end position="657"/>
    </location>
</feature>
<dbReference type="FunFam" id="3.30.830.10:FF:000005">
    <property type="entry name" value="nardilysin isoform X1"/>
    <property type="match status" value="1"/>
</dbReference>
<dbReference type="PANTHER" id="PTHR43690:SF18">
    <property type="entry name" value="INSULIN-DEGRADING ENZYME-RELATED"/>
    <property type="match status" value="1"/>
</dbReference>
<dbReference type="SUPFAM" id="SSF63411">
    <property type="entry name" value="LuxS/MPP-like metallohydrolase"/>
    <property type="match status" value="4"/>
</dbReference>
<protein>
    <submittedName>
        <fullName evidence="13">Insulin-degrading enzyme, putative</fullName>
        <ecNumber evidence="13">3.4.24.56</ecNumber>
    </submittedName>
</protein>
<keyword evidence="14" id="KW-1185">Reference proteome</keyword>
<dbReference type="OMA" id="WIFDEMK"/>
<dbReference type="GO" id="GO:0004222">
    <property type="term" value="F:metalloendopeptidase activity"/>
    <property type="evidence" value="ECO:0007669"/>
    <property type="project" value="UniProtKB-EC"/>
</dbReference>
<evidence type="ECO:0000259" key="9">
    <source>
        <dbReference type="Pfam" id="PF00675"/>
    </source>
</evidence>
<evidence type="ECO:0000256" key="2">
    <source>
        <dbReference type="ARBA" id="ARBA00007261"/>
    </source>
</evidence>
<reference evidence="13 14" key="1">
    <citation type="submission" date="2011-07" db="EMBL/GenBank/DDBJ databases">
        <authorList>
            <person name="Coyne R."/>
            <person name="Brami D."/>
            <person name="Johnson J."/>
            <person name="Hostetler J."/>
            <person name="Hannick L."/>
            <person name="Clark T."/>
            <person name="Cassidy-Hanley D."/>
            <person name="Inman J."/>
        </authorList>
    </citation>
    <scope>NUCLEOTIDE SEQUENCE [LARGE SCALE GENOMIC DNA]</scope>
    <source>
        <strain evidence="13 14">G5</strain>
    </source>
</reference>
<dbReference type="Pfam" id="PF05193">
    <property type="entry name" value="Peptidase_M16_C"/>
    <property type="match status" value="1"/>
</dbReference>
<dbReference type="Pfam" id="PF00675">
    <property type="entry name" value="Peptidase_M16"/>
    <property type="match status" value="1"/>
</dbReference>
<dbReference type="InterPro" id="IPR011765">
    <property type="entry name" value="Pept_M16_N"/>
</dbReference>
<accession>G0QY06</accession>
<evidence type="ECO:0000256" key="7">
    <source>
        <dbReference type="ARBA" id="ARBA00023049"/>
    </source>
</evidence>
<dbReference type="RefSeq" id="XP_004031142.1">
    <property type="nucleotide sequence ID" value="XM_004031094.1"/>
</dbReference>
<dbReference type="InterPro" id="IPR001431">
    <property type="entry name" value="Pept_M16_Zn_BS"/>
</dbReference>
<evidence type="ECO:0000256" key="1">
    <source>
        <dbReference type="ARBA" id="ARBA00001947"/>
    </source>
</evidence>
<dbReference type="Pfam" id="PF16187">
    <property type="entry name" value="Peptidase_M16_M"/>
    <property type="match status" value="1"/>
</dbReference>
<evidence type="ECO:0000256" key="5">
    <source>
        <dbReference type="ARBA" id="ARBA00022801"/>
    </source>
</evidence>
<dbReference type="PROSITE" id="PS00143">
    <property type="entry name" value="INSULINASE"/>
    <property type="match status" value="1"/>
</dbReference>
<evidence type="ECO:0000259" key="12">
    <source>
        <dbReference type="Pfam" id="PF22456"/>
    </source>
</evidence>
<organism evidence="13 14">
    <name type="scientific">Ichthyophthirius multifiliis</name>
    <name type="common">White spot disease agent</name>
    <name type="synonym">Ich</name>
    <dbReference type="NCBI Taxonomy" id="5932"/>
    <lineage>
        <taxon>Eukaryota</taxon>
        <taxon>Sar</taxon>
        <taxon>Alveolata</taxon>
        <taxon>Ciliophora</taxon>
        <taxon>Intramacronucleata</taxon>
        <taxon>Oligohymenophorea</taxon>
        <taxon>Hymenostomatida</taxon>
        <taxon>Ophryoglenina</taxon>
        <taxon>Ichthyophthirius</taxon>
    </lineage>
</organism>
<dbReference type="eggNOG" id="KOG0959">
    <property type="taxonomic scope" value="Eukaryota"/>
</dbReference>
<dbReference type="MEROPS" id="M16.020"/>
<dbReference type="AlphaFoldDB" id="G0QY06"/>
<dbReference type="InterPro" id="IPR007863">
    <property type="entry name" value="Peptidase_M16_C"/>
</dbReference>
<dbReference type="PANTHER" id="PTHR43690">
    <property type="entry name" value="NARDILYSIN"/>
    <property type="match status" value="1"/>
</dbReference>
<dbReference type="EC" id="3.4.24.56" evidence="13"/>
<keyword evidence="6" id="KW-0862">Zinc</keyword>
<dbReference type="InterPro" id="IPR050626">
    <property type="entry name" value="Peptidase_M16"/>
</dbReference>
<comment type="similarity">
    <text evidence="2 8">Belongs to the peptidase M16 family.</text>
</comment>
<dbReference type="GO" id="GO:0005737">
    <property type="term" value="C:cytoplasm"/>
    <property type="evidence" value="ECO:0007669"/>
    <property type="project" value="UniProtKB-ARBA"/>
</dbReference>
<comment type="cofactor">
    <cofactor evidence="1">
        <name>Zn(2+)</name>
        <dbReference type="ChEBI" id="CHEBI:29105"/>
    </cofactor>
</comment>
<name>G0QY06_ICHMU</name>
<feature type="domain" description="Coenzyme PQQ synthesis protein F-like C-terminal lobe" evidence="12">
    <location>
        <begin position="782"/>
        <end position="880"/>
    </location>
</feature>
<evidence type="ECO:0000256" key="6">
    <source>
        <dbReference type="ARBA" id="ARBA00022833"/>
    </source>
</evidence>
<proteinExistence type="inferred from homology"/>